<sequence>MTKRRIAVVGGGFYGTSLAGHLSRQGAAVTVLEARDQLLGGASYFNQARVHGGYHYPRSLRTAGRSQASYLSFMDRYRSCVRDDFQCIYAIARGGLVNARKFRRMCDYIGAPLADAPPSITRLFNRTLIEASWVTREAVFDSVLLREQMLQELHDEDVQIRTAAPVRAVRELDGHAEVELESGETVLVDGVVICTYGEAVEQLPEGVGYSGLQCEPCEMALVDLPERLRSVGVTVMDGPYFSLMPFPSTPYHTLSHVRYTPHGSFPTFGQALQALRGGLTSRADWMIRDSQRYLPELGQAVHRESLWGIKTVPARRDRDDARPIVLRQSDGGRVLSFLGSKIDNIGDALRVAEEHFS</sequence>
<dbReference type="Gene3D" id="3.30.9.10">
    <property type="entry name" value="D-Amino Acid Oxidase, subunit A, domain 2"/>
    <property type="match status" value="1"/>
</dbReference>
<evidence type="ECO:0000259" key="1">
    <source>
        <dbReference type="Pfam" id="PF01266"/>
    </source>
</evidence>
<dbReference type="Proteomes" id="UP001361570">
    <property type="component" value="Unassembled WGS sequence"/>
</dbReference>
<comment type="caution">
    <text evidence="2">The sequence shown here is derived from an EMBL/GenBank/DDBJ whole genome shotgun (WGS) entry which is preliminary data.</text>
</comment>
<evidence type="ECO:0000313" key="2">
    <source>
        <dbReference type="EMBL" id="MEI4272304.1"/>
    </source>
</evidence>
<dbReference type="EMBL" id="JBAPLU010000010">
    <property type="protein sequence ID" value="MEI4272304.1"/>
    <property type="molecule type" value="Genomic_DNA"/>
</dbReference>
<evidence type="ECO:0000313" key="3">
    <source>
        <dbReference type="Proteomes" id="UP001361570"/>
    </source>
</evidence>
<dbReference type="PANTHER" id="PTHR13847">
    <property type="entry name" value="SARCOSINE DEHYDROGENASE-RELATED"/>
    <property type="match status" value="1"/>
</dbReference>
<accession>A0ABU8DU18</accession>
<dbReference type="RefSeq" id="WP_336404442.1">
    <property type="nucleotide sequence ID" value="NZ_JBAPLU010000010.1"/>
</dbReference>
<protein>
    <submittedName>
        <fullName evidence="2">FAD-dependent oxidoreductase</fullName>
        <ecNumber evidence="2">1.-.-.-</ecNumber>
    </submittedName>
</protein>
<name>A0ABU8DU18_9ACTN</name>
<reference evidence="2 3" key="1">
    <citation type="submission" date="2024-03" db="EMBL/GenBank/DDBJ databases">
        <title>Draft genome sequence of Klenkia sp. LSe6-5.</title>
        <authorList>
            <person name="Duangmal K."/>
            <person name="Chantavorakit T."/>
        </authorList>
    </citation>
    <scope>NUCLEOTIDE SEQUENCE [LARGE SCALE GENOMIC DNA]</scope>
    <source>
        <strain evidence="2 3">LSe6-5</strain>
    </source>
</reference>
<proteinExistence type="predicted"/>
<organism evidence="2 3">
    <name type="scientific">Klenkia sesuvii</name>
    <dbReference type="NCBI Taxonomy" id="3103137"/>
    <lineage>
        <taxon>Bacteria</taxon>
        <taxon>Bacillati</taxon>
        <taxon>Actinomycetota</taxon>
        <taxon>Actinomycetes</taxon>
        <taxon>Geodermatophilales</taxon>
        <taxon>Geodermatophilaceae</taxon>
        <taxon>Klenkia</taxon>
    </lineage>
</organism>
<keyword evidence="3" id="KW-1185">Reference proteome</keyword>
<keyword evidence="2" id="KW-0560">Oxidoreductase</keyword>
<gene>
    <name evidence="2" type="ORF">TEK04_11285</name>
</gene>
<feature type="domain" description="FAD dependent oxidoreductase" evidence="1">
    <location>
        <begin position="5"/>
        <end position="326"/>
    </location>
</feature>
<dbReference type="InterPro" id="IPR036188">
    <property type="entry name" value="FAD/NAD-bd_sf"/>
</dbReference>
<dbReference type="Pfam" id="PF01266">
    <property type="entry name" value="DAO"/>
    <property type="match status" value="1"/>
</dbReference>
<dbReference type="GO" id="GO:0016491">
    <property type="term" value="F:oxidoreductase activity"/>
    <property type="evidence" value="ECO:0007669"/>
    <property type="project" value="UniProtKB-KW"/>
</dbReference>
<dbReference type="SUPFAM" id="SSF51905">
    <property type="entry name" value="FAD/NAD(P)-binding domain"/>
    <property type="match status" value="1"/>
</dbReference>
<dbReference type="EC" id="1.-.-.-" evidence="2"/>
<dbReference type="InterPro" id="IPR006076">
    <property type="entry name" value="FAD-dep_OxRdtase"/>
</dbReference>
<dbReference type="Gene3D" id="3.50.50.60">
    <property type="entry name" value="FAD/NAD(P)-binding domain"/>
    <property type="match status" value="1"/>
</dbReference>